<evidence type="ECO:0000256" key="2">
    <source>
        <dbReference type="ARBA" id="ARBA00022679"/>
    </source>
</evidence>
<evidence type="ECO:0008006" key="4">
    <source>
        <dbReference type="Google" id="ProtNLM"/>
    </source>
</evidence>
<organism evidence="3">
    <name type="scientific">marine metagenome</name>
    <dbReference type="NCBI Taxonomy" id="408172"/>
    <lineage>
        <taxon>unclassified sequences</taxon>
        <taxon>metagenomes</taxon>
        <taxon>ecological metagenomes</taxon>
    </lineage>
</organism>
<gene>
    <name evidence="3" type="ORF">METZ01_LOCUS311684</name>
</gene>
<dbReference type="PANTHER" id="PTHR10291:SF0">
    <property type="entry name" value="DEHYDRODOLICHYL DIPHOSPHATE SYNTHASE 2"/>
    <property type="match status" value="1"/>
</dbReference>
<dbReference type="SUPFAM" id="SSF64005">
    <property type="entry name" value="Undecaprenyl diphosphate synthase"/>
    <property type="match status" value="1"/>
</dbReference>
<dbReference type="AlphaFoldDB" id="A0A382NDN9"/>
<dbReference type="HAMAP" id="MF_01139">
    <property type="entry name" value="ISPT"/>
    <property type="match status" value="1"/>
</dbReference>
<evidence type="ECO:0000256" key="1">
    <source>
        <dbReference type="ARBA" id="ARBA00001946"/>
    </source>
</evidence>
<reference evidence="3" key="1">
    <citation type="submission" date="2018-05" db="EMBL/GenBank/DDBJ databases">
        <authorList>
            <person name="Lanie J.A."/>
            <person name="Ng W.-L."/>
            <person name="Kazmierczak K.M."/>
            <person name="Andrzejewski T.M."/>
            <person name="Davidsen T.M."/>
            <person name="Wayne K.J."/>
            <person name="Tettelin H."/>
            <person name="Glass J.I."/>
            <person name="Rusch D."/>
            <person name="Podicherti R."/>
            <person name="Tsui H.-C.T."/>
            <person name="Winkler M.E."/>
        </authorList>
    </citation>
    <scope>NUCLEOTIDE SEQUENCE</scope>
</reference>
<feature type="non-terminal residue" evidence="3">
    <location>
        <position position="1"/>
    </location>
</feature>
<dbReference type="FunFam" id="3.40.1180.10:FF:000001">
    <property type="entry name" value="(2E,6E)-farnesyl-diphosphate-specific ditrans,polycis-undecaprenyl-diphosphate synthase"/>
    <property type="match status" value="1"/>
</dbReference>
<dbReference type="PANTHER" id="PTHR10291">
    <property type="entry name" value="DEHYDRODOLICHYL DIPHOSPHATE SYNTHASE FAMILY MEMBER"/>
    <property type="match status" value="1"/>
</dbReference>
<dbReference type="EMBL" id="UINC01099504">
    <property type="protein sequence ID" value="SVC58830.1"/>
    <property type="molecule type" value="Genomic_DNA"/>
</dbReference>
<dbReference type="Pfam" id="PF01255">
    <property type="entry name" value="Prenyltransf"/>
    <property type="match status" value="1"/>
</dbReference>
<dbReference type="InterPro" id="IPR001441">
    <property type="entry name" value="UPP_synth-like"/>
</dbReference>
<accession>A0A382NDN9</accession>
<dbReference type="GO" id="GO:0045547">
    <property type="term" value="F:ditrans,polycis-polyprenyl diphosphate synthase [(2E,6E)-farnesyl diphosphate specific] activity"/>
    <property type="evidence" value="ECO:0007669"/>
    <property type="project" value="TreeGrafter"/>
</dbReference>
<keyword evidence="2" id="KW-0808">Transferase</keyword>
<proteinExistence type="inferred from homology"/>
<dbReference type="InterPro" id="IPR036424">
    <property type="entry name" value="UPP_synth-like_sf"/>
</dbReference>
<name>A0A382NDN9_9ZZZZ</name>
<feature type="non-terminal residue" evidence="3">
    <location>
        <position position="267"/>
    </location>
</feature>
<evidence type="ECO:0000313" key="3">
    <source>
        <dbReference type="EMBL" id="SVC58830.1"/>
    </source>
</evidence>
<dbReference type="InterPro" id="IPR018520">
    <property type="entry name" value="UPP_synth-like_CS"/>
</dbReference>
<dbReference type="CDD" id="cd00475">
    <property type="entry name" value="Cis_IPPS"/>
    <property type="match status" value="1"/>
</dbReference>
<dbReference type="PROSITE" id="PS01066">
    <property type="entry name" value="UPP_SYNTHASE"/>
    <property type="match status" value="1"/>
</dbReference>
<comment type="cofactor">
    <cofactor evidence="1">
        <name>Mg(2+)</name>
        <dbReference type="ChEBI" id="CHEBI:18420"/>
    </cofactor>
</comment>
<dbReference type="NCBIfam" id="NF011405">
    <property type="entry name" value="PRK14830.1"/>
    <property type="match status" value="1"/>
</dbReference>
<protein>
    <recommendedName>
        <fullName evidence="4">Di-trans,poly-cis-decaprenylcistransferase</fullName>
    </recommendedName>
</protein>
<dbReference type="Gene3D" id="3.40.1180.10">
    <property type="entry name" value="Decaprenyl diphosphate synthase-like"/>
    <property type="match status" value="1"/>
</dbReference>
<sequence>VNQHAGTTSAPSDLLEYIGSSDDAIKVADKIDWARLPRQIAVIMDGNGRWANHRNLNRIDGHQAGIGAVREVVETAARAGIGALTLYAFSVENWKRPQSEIDALMELLKQYLARELPTLLRHSIRFNAIGRLDGLPINVQSDIEAATKATAHNTGMRFVIALNYGGRSEIVDALHHVLADIGKGKIKATEVDEQKLVEYLYTHDLPELDLLIRTSGELRISNFLLYQIAYAEIWVTDKLWPDFGRLDLLRAIVDFQRRERRYGNVDT</sequence>
<dbReference type="NCBIfam" id="TIGR00055">
    <property type="entry name" value="uppS"/>
    <property type="match status" value="1"/>
</dbReference>
<dbReference type="GO" id="GO:0016094">
    <property type="term" value="P:polyprenol biosynthetic process"/>
    <property type="evidence" value="ECO:0007669"/>
    <property type="project" value="TreeGrafter"/>
</dbReference>